<evidence type="ECO:0000256" key="1">
    <source>
        <dbReference type="SAM" id="SignalP"/>
    </source>
</evidence>
<accession>A0ABU1AKA8</accession>
<dbReference type="InterPro" id="IPR025411">
    <property type="entry name" value="DUF4136"/>
</dbReference>
<proteinExistence type="predicted"/>
<feature type="signal peptide" evidence="1">
    <location>
        <begin position="1"/>
        <end position="27"/>
    </location>
</feature>
<keyword evidence="4" id="KW-1185">Reference proteome</keyword>
<keyword evidence="1" id="KW-0732">Signal</keyword>
<comment type="caution">
    <text evidence="3">The sequence shown here is derived from an EMBL/GenBank/DDBJ whole genome shotgun (WGS) entry which is preliminary data.</text>
</comment>
<dbReference type="Proteomes" id="UP001243717">
    <property type="component" value="Unassembled WGS sequence"/>
</dbReference>
<feature type="chain" id="PRO_5046355115" evidence="1">
    <location>
        <begin position="28"/>
        <end position="187"/>
    </location>
</feature>
<evidence type="ECO:0000313" key="3">
    <source>
        <dbReference type="EMBL" id="MDQ8194275.1"/>
    </source>
</evidence>
<dbReference type="EMBL" id="JARXIC010000009">
    <property type="protein sequence ID" value="MDQ8194275.1"/>
    <property type="molecule type" value="Genomic_DNA"/>
</dbReference>
<gene>
    <name evidence="3" type="ORF">QEH59_07555</name>
</gene>
<sequence length="187" mass="21671">MKLFLYMMPLLAIITGFTGCMSTAQHAEFVKTINFSSLDTFRFKHTLVSGMDFRESDELLLEALSEQVIVNELQNRGFEFSDTDADFFAIVKWKKSVSSHVDPFAHIDPYTEVMARRDDTRTRFASRLHLTLEIYETRTQNLFWRKDLPNSFDALQLTEERVVASLARAIENFPQHIVKDPNLPSIE</sequence>
<reference evidence="3 4" key="1">
    <citation type="submission" date="2023-04" db="EMBL/GenBank/DDBJ databases">
        <title>A novel bacteria isolated from coastal sediment.</title>
        <authorList>
            <person name="Liu X.-J."/>
            <person name="Du Z.-J."/>
        </authorList>
    </citation>
    <scope>NUCLEOTIDE SEQUENCE [LARGE SCALE GENOMIC DNA]</scope>
    <source>
        <strain evidence="3 4">SDUM461004</strain>
    </source>
</reference>
<organism evidence="3 4">
    <name type="scientific">Thalassobacterium sedimentorum</name>
    <dbReference type="NCBI Taxonomy" id="3041258"/>
    <lineage>
        <taxon>Bacteria</taxon>
        <taxon>Pseudomonadati</taxon>
        <taxon>Verrucomicrobiota</taxon>
        <taxon>Opitutia</taxon>
        <taxon>Puniceicoccales</taxon>
        <taxon>Coraliomargaritaceae</taxon>
        <taxon>Thalassobacterium</taxon>
    </lineage>
</organism>
<feature type="domain" description="DUF4136" evidence="2">
    <location>
        <begin position="28"/>
        <end position="174"/>
    </location>
</feature>
<evidence type="ECO:0000259" key="2">
    <source>
        <dbReference type="Pfam" id="PF13590"/>
    </source>
</evidence>
<dbReference type="RefSeq" id="WP_308984755.1">
    <property type="nucleotide sequence ID" value="NZ_JARXIC010000009.1"/>
</dbReference>
<name>A0ABU1AKA8_9BACT</name>
<dbReference type="PROSITE" id="PS51257">
    <property type="entry name" value="PROKAR_LIPOPROTEIN"/>
    <property type="match status" value="1"/>
</dbReference>
<dbReference type="Pfam" id="PF13590">
    <property type="entry name" value="DUF4136"/>
    <property type="match status" value="1"/>
</dbReference>
<evidence type="ECO:0000313" key="4">
    <source>
        <dbReference type="Proteomes" id="UP001243717"/>
    </source>
</evidence>
<dbReference type="Gene3D" id="3.30.160.670">
    <property type="match status" value="1"/>
</dbReference>
<protein>
    <submittedName>
        <fullName evidence="3">DUF4136 domain-containing protein</fullName>
    </submittedName>
</protein>